<keyword evidence="2" id="KW-0732">Signal</keyword>
<evidence type="ECO:0000259" key="3">
    <source>
        <dbReference type="PROSITE" id="PS51272"/>
    </source>
</evidence>
<dbReference type="Pfam" id="PF18998">
    <property type="entry name" value="Flg_new_2"/>
    <property type="match status" value="1"/>
</dbReference>
<gene>
    <name evidence="4" type="ORF">WMO45_12070</name>
</gene>
<feature type="domain" description="SLH" evidence="3">
    <location>
        <begin position="2957"/>
        <end position="3020"/>
    </location>
</feature>
<feature type="signal peptide" evidence="2">
    <location>
        <begin position="1"/>
        <end position="25"/>
    </location>
</feature>
<dbReference type="InterPro" id="IPR044060">
    <property type="entry name" value="Bacterial_rp_domain"/>
</dbReference>
<keyword evidence="1" id="KW-0677">Repeat</keyword>
<sequence length="3084" mass="331151">MKKRLLAMFLSLCMVLTMLPSAAFAAVSGLVHNTPEQNQSLLEQLQGFTGESYEEIYELLDTLGLLDEDGNLVTDQTIDLDGETYTLEEIEALLNDPNTDLTQVAEVDGVPISLKDLATIIAIERQLQYLQEKYFTGATFEGESLENLNSLLEQLQGEGMTLAANSDQVVFDTSNVQVKDNTYYISTPDVTIPRGTTLSIKFKVDFSNVLKAMGFWGEESASNMFNRGLAVYLSDQTSDRYSLGNNSGEIIYFFTPEEMSQVDGTEYTLTTDAFRNDYTGPLYLCISAPGISDYATTWKNYLSFGEISFGDIWQNVSFYDAQGFFFQGGSGLSDCWNGYFSISNPLPAMTGSASASQEMTSSNEIDYELVSQIGFSLALSSDLEALEQTLTYLQQCLDTLDSDSAIRTHVTATIKQENTDDYQNITGEQHRTLIVPESVLLGANPYIDANSVTGFPLSLPSGGGTADISYNIISTTMSSYPAVYPLNFLLKLSICKDDTVQWDQISDGDFDETYVYYVNGYTATTTKSSFELVNDGEAPILTVSAPQGTYRSGDVIPITITADEFIQATNDTKITINNTPYTLEDLHGSTSGKYITFFYEVKEMDDGVLTVGVASNSGITDYWGNEAKEVNNVTVSGVTLDTPILKNAVENLDVTYDESGKALNFSISADQDPKYQQMYSKYLNDPTGLMRLLIRVNSAEAVEHTVTMVESADDSYAFTAVPYSIAPSAEEQTVTIQLQVKEGEDWVTVSWATNSVTIAKRVDVAGVAVSVVGAGTDYNYTIALSDQNVPKLQAAVTPEGAATSGTWSSNNPDVATITQEGQIELQSKTGTVSFRYTADNGTPEDSSDDQYADSELFTVVAGDKLTLLVPEYAQESLLQSGSNAAVKWNTNVFELYPEKDVTFTVKLYKGTDTTGELVQTYTVENPADSETKVTSYTIPAADLAVSYPQSQYTVEVSIAEPEQRSATSSITVLSPPTEMRLTSDKTDLTDGETASLTCTIHNNPDAAGTLSATRMADGADAAVSANTCLSTTTPTSGQTVTFTPEAVESGLYDTYTITFTENETGSPDFAPSSDSIVLRVYRSGALEIQPDGPITLDNTSKVDGTLPTDSAAILALRQELGLIEYVSINADAYNWSSFRDGIKWVSDHPESVGVYYRQGGLWDNIEDLGYETYLPQTQMAVSATADGTATITATHAATGMSDSVTVDVKTLRDKFYLFQVTPAETTDVTYTNGAGQTKTIQTNKDGILALYEPSGIVSDVYLRSGSDKEPNLGTILNSALSSGERDAAKLQLYPLNTVTLRPAAKAELYLVNPDGTPFANETVTLRGGVYLGGYYCESAQMGPTSNSLISGATDGTYTTDEDGKLTVYMDATQFEAEGYTGQLTNAALDYWFELSDMDNNKYYPTLVNIQGSMSADRILRTGSAVVTLEEVPQGQEEQPFLTAQTMAYGKQSGDDLQVRDVMGSTGRVGPNSTYKYAELTSYFMLWGVEAEDGKATVTMTGEDGFAPKGQTVTDSTFPFSSIPIVTNTTVLTKETMTDSGWLKPETAAKLRACVYQNDQLLKDVSMPFQVIDLTDVKLVNEDAKAVVLDMQGSFVNGLGSGSSQFSFGNSSISSAFNGDISEMLASAANSSNPLFKVLITPTEDSTVFNVLIWGGYDSLELEDFDYDQDGLSMNYELLDTERQVGVPSVGDLSDMAQGNYHPGQDLKQNYLKTTNSGLDFGAQLTGCYEGQFYYDTDQHEWAFRVVSGGFTAGAGVSFEANVNFWAGPVPITASFGAGLALQLDFKAATVYTDQQSDATLANWTDEAKASDSVNDFLTTLRINGYISAFGGVGFDYSIVALKIGLFGKLTGDSTNQFLSQTYLTSGQQRNGQALGVEGEVGIKVVVKLLFISYDGALVSGKVNYNQKFGDYQYINDYWTGTGTSTTSLSGTPTLLSRSYLAAYANGERTWNNPGFDSTATVVQNDANPGSEPVVNDDGSLSAYISDENSQDFYDSRIVAGAVGTEGTVIDDDSDDTNNGFGDLSPSLSGTSRFTVAAWSRLSTNLEKNADEVISPDEQKQLLNSTEIMVATTSDSGASWTTKQLTDNASPDLAPATAVGGDHAVVFWRNVYTSDTAYGSNPDNLTSFDTKDTIYFSRYDGSDWSDAQMVYNGSLGGVVGLKTAMLSDGTSIVVFTLDRGSSDPENPMEGYELAYRVVQADGTLGDLVVLTNDEETDSNPQVVTADGSFILGWYSTQDGGDIRLQAVGANGQLYNGSSENAIPASVKAISQEDALNINSNFQFAKQNGQGVDGLTLVWAETASNADGEADHSVLYGTQLCKIDGTMYLSSPQALVTLPDRTLSNSFSAWKDSSGKISAYIFGSQYSETETETVAGVAVPADTDQLLTGGGSLTTAAVSVDAISVDYADLQVNSFTPIVFTLRNTGTTPLADLNVEVGTYASNPVTLNPGESASVTVLYQTGSTITNPTYTVSANSAASLASGTLHLDYNDVGISSMKVVSENAGKRTIQVTLYNDSAAQLENSGRTVELSLYTDSEHTEPANVTLEGSQNGVSVSGNTVTLSGDALRRMDLGSMTFQVTYDLGSYVTGTLNQKEVPASGVYLYAKAEGKENDQAMAEYATGNNTSAVLLTGAYARTGEKTTLNVTQTNDDVTTAVVELKNNSLQEQTTATLVATLLDDKGQPLETKTTSISGALSGESSQTSTVAFTKLGSRVVVHAAAAGEDSLNFDGLFVSMDDFTADESGVLTYAISDVSAYGTLVTAISGDNEKVTINNVETNSLYVPIGVGNTVITVNIGSDVYTLHIASTHTNEDDDASSYNIAVEAGDNGKVTSNRNTASAGTTVTLTATPDNGYRLAGLTVTSRTGKTITLNDKGNGTYTFTMPESSVTVKATFAEITSDDLPFVDVPLGTWYEEGVRSVYEHGLMTGTSATTFSPDVTTTRSMIATILWRLEGSPVVDYTLTFDDVDLSSWYGEAVRWAASEGIVTGYGNNKFGPDDPITREQMATMLYRYAQHKGYDVSIGENTNLLSYTDFADLGEYAISAMQWACGAGIINGTSDRTLTPLGSATRAQVAVMLMRFCTEYVSW</sequence>
<keyword evidence="5" id="KW-1185">Reference proteome</keyword>
<proteinExistence type="predicted"/>
<dbReference type="CDD" id="cd15482">
    <property type="entry name" value="Sialidase_non-viral"/>
    <property type="match status" value="1"/>
</dbReference>
<accession>A0ABV1ERN6</accession>
<dbReference type="Gene3D" id="2.60.40.1080">
    <property type="match status" value="1"/>
</dbReference>
<evidence type="ECO:0000256" key="2">
    <source>
        <dbReference type="SAM" id="SignalP"/>
    </source>
</evidence>
<evidence type="ECO:0000256" key="1">
    <source>
        <dbReference type="ARBA" id="ARBA00022737"/>
    </source>
</evidence>
<feature type="domain" description="SLH" evidence="3">
    <location>
        <begin position="3025"/>
        <end position="3084"/>
    </location>
</feature>
<organism evidence="4 5">
    <name type="scientific">Flavonifractor hominis</name>
    <dbReference type="NCBI Taxonomy" id="3133178"/>
    <lineage>
        <taxon>Bacteria</taxon>
        <taxon>Bacillati</taxon>
        <taxon>Bacillota</taxon>
        <taxon>Clostridia</taxon>
        <taxon>Eubacteriales</taxon>
        <taxon>Oscillospiraceae</taxon>
        <taxon>Flavonifractor</taxon>
    </lineage>
</organism>
<dbReference type="Proteomes" id="UP001440599">
    <property type="component" value="Unassembled WGS sequence"/>
</dbReference>
<evidence type="ECO:0000313" key="4">
    <source>
        <dbReference type="EMBL" id="MEQ2457256.1"/>
    </source>
</evidence>
<dbReference type="RefSeq" id="WP_349141042.1">
    <property type="nucleotide sequence ID" value="NZ_JBBMFT010000010.1"/>
</dbReference>
<dbReference type="InterPro" id="IPR001119">
    <property type="entry name" value="SLH_dom"/>
</dbReference>
<feature type="domain" description="SLH" evidence="3">
    <location>
        <begin position="2897"/>
        <end position="2956"/>
    </location>
</feature>
<name>A0ABV1ERN6_9FIRM</name>
<comment type="caution">
    <text evidence="4">The sequence shown here is derived from an EMBL/GenBank/DDBJ whole genome shotgun (WGS) entry which is preliminary data.</text>
</comment>
<dbReference type="Pfam" id="PF00395">
    <property type="entry name" value="SLH"/>
    <property type="match status" value="3"/>
</dbReference>
<protein>
    <submittedName>
        <fullName evidence="4">S-layer homology domain-containing protein</fullName>
    </submittedName>
</protein>
<evidence type="ECO:0000313" key="5">
    <source>
        <dbReference type="Proteomes" id="UP001440599"/>
    </source>
</evidence>
<feature type="chain" id="PRO_5045924295" evidence="2">
    <location>
        <begin position="26"/>
        <end position="3084"/>
    </location>
</feature>
<dbReference type="EMBL" id="JBBMFT010000010">
    <property type="protein sequence ID" value="MEQ2457256.1"/>
    <property type="molecule type" value="Genomic_DNA"/>
</dbReference>
<reference evidence="4 5" key="1">
    <citation type="submission" date="2024-03" db="EMBL/GenBank/DDBJ databases">
        <title>Human intestinal bacterial collection.</title>
        <authorList>
            <person name="Pauvert C."/>
            <person name="Hitch T.C.A."/>
            <person name="Clavel T."/>
        </authorList>
    </citation>
    <scope>NUCLEOTIDE SEQUENCE [LARGE SCALE GENOMIC DNA]</scope>
    <source>
        <strain evidence="4 5">CLA-AP-H34</strain>
    </source>
</reference>
<dbReference type="PROSITE" id="PS51272">
    <property type="entry name" value="SLH"/>
    <property type="match status" value="3"/>
</dbReference>